<proteinExistence type="predicted"/>
<accession>X6MC95</accession>
<sequence>MCIRQFEQELKISNETEGEGEIPGVIKCDFKGKLKDLNAHLMNECPLNLINCWFNPFGCNHTCFNHDLKDHLITNMKLHFDLVNQLFDSIKQEIQLKDSRIKQMERDSKQELLKYRAD</sequence>
<evidence type="ECO:0000256" key="2">
    <source>
        <dbReference type="ARBA" id="ARBA00022771"/>
    </source>
</evidence>
<reference evidence="5 6" key="1">
    <citation type="journal article" date="2013" name="Curr. Biol.">
        <title>The Genome of the Foraminiferan Reticulomyxa filosa.</title>
        <authorList>
            <person name="Glockner G."/>
            <person name="Hulsmann N."/>
            <person name="Schleicher M."/>
            <person name="Noegel A.A."/>
            <person name="Eichinger L."/>
            <person name="Gallinger C."/>
            <person name="Pawlowski J."/>
            <person name="Sierra R."/>
            <person name="Euteneuer U."/>
            <person name="Pillet L."/>
            <person name="Moustafa A."/>
            <person name="Platzer M."/>
            <person name="Groth M."/>
            <person name="Szafranski K."/>
            <person name="Schliwa M."/>
        </authorList>
    </citation>
    <scope>NUCLEOTIDE SEQUENCE [LARGE SCALE GENOMIC DNA]</scope>
</reference>
<evidence type="ECO:0000256" key="1">
    <source>
        <dbReference type="ARBA" id="ARBA00022723"/>
    </source>
</evidence>
<name>X6MC95_RETFI</name>
<dbReference type="AlphaFoldDB" id="X6MC95"/>
<protein>
    <recommendedName>
        <fullName evidence="4">TRAF-type domain-containing protein</fullName>
    </recommendedName>
</protein>
<dbReference type="InterPro" id="IPR001293">
    <property type="entry name" value="Znf_TRAF"/>
</dbReference>
<dbReference type="Proteomes" id="UP000023152">
    <property type="component" value="Unassembled WGS sequence"/>
</dbReference>
<keyword evidence="6" id="KW-1185">Reference proteome</keyword>
<dbReference type="GO" id="GO:0008270">
    <property type="term" value="F:zinc ion binding"/>
    <property type="evidence" value="ECO:0007669"/>
    <property type="project" value="UniProtKB-KW"/>
</dbReference>
<keyword evidence="1" id="KW-0479">Metal-binding</keyword>
<organism evidence="5 6">
    <name type="scientific">Reticulomyxa filosa</name>
    <dbReference type="NCBI Taxonomy" id="46433"/>
    <lineage>
        <taxon>Eukaryota</taxon>
        <taxon>Sar</taxon>
        <taxon>Rhizaria</taxon>
        <taxon>Retaria</taxon>
        <taxon>Foraminifera</taxon>
        <taxon>Monothalamids</taxon>
        <taxon>Reticulomyxidae</taxon>
        <taxon>Reticulomyxa</taxon>
    </lineage>
</organism>
<dbReference type="Gene3D" id="3.30.40.10">
    <property type="entry name" value="Zinc/RING finger domain, C3HC4 (zinc finger)"/>
    <property type="match status" value="1"/>
</dbReference>
<dbReference type="EMBL" id="ASPP01022431">
    <property type="protein sequence ID" value="ETO11479.1"/>
    <property type="molecule type" value="Genomic_DNA"/>
</dbReference>
<comment type="caution">
    <text evidence="5">The sequence shown here is derived from an EMBL/GenBank/DDBJ whole genome shotgun (WGS) entry which is preliminary data.</text>
</comment>
<keyword evidence="3" id="KW-0862">Zinc</keyword>
<evidence type="ECO:0000313" key="5">
    <source>
        <dbReference type="EMBL" id="ETO11479.1"/>
    </source>
</evidence>
<dbReference type="InterPro" id="IPR013083">
    <property type="entry name" value="Znf_RING/FYVE/PHD"/>
</dbReference>
<evidence type="ECO:0000259" key="4">
    <source>
        <dbReference type="Pfam" id="PF02176"/>
    </source>
</evidence>
<feature type="non-terminal residue" evidence="5">
    <location>
        <position position="118"/>
    </location>
</feature>
<feature type="domain" description="TRAF-type" evidence="4">
    <location>
        <begin position="35"/>
        <end position="71"/>
    </location>
</feature>
<evidence type="ECO:0000313" key="6">
    <source>
        <dbReference type="Proteomes" id="UP000023152"/>
    </source>
</evidence>
<gene>
    <name evidence="5" type="ORF">RFI_25896</name>
</gene>
<dbReference type="Pfam" id="PF02176">
    <property type="entry name" value="zf-TRAF"/>
    <property type="match status" value="1"/>
</dbReference>
<evidence type="ECO:0000256" key="3">
    <source>
        <dbReference type="ARBA" id="ARBA00022833"/>
    </source>
</evidence>
<keyword evidence="2" id="KW-0863">Zinc-finger</keyword>